<dbReference type="InterPro" id="IPR029787">
    <property type="entry name" value="Nucleotide_cyclase"/>
</dbReference>
<evidence type="ECO:0000256" key="3">
    <source>
        <dbReference type="ARBA" id="ARBA00034247"/>
    </source>
</evidence>
<feature type="transmembrane region" description="Helical" evidence="4">
    <location>
        <begin position="127"/>
        <end position="144"/>
    </location>
</feature>
<sequence length="399" mass="44432">MHIVFDAQTMLFMDVVLGFCLSIALSFSIHDRFVCPGAKAWVTALFSSTAGLLFLWLRLFVPLWISVAFGNGLILIAHALLWLGFRQYTNRHTPKDNLVLLTPVVVSMVLLWLTNIDPNNITLRSNIAAYTLICLIIMTIFEALKNRKVIETGRLLCAISLSFTIACTLFRALTIQKFAGNVSLFENNLNSLILMVSSGISLVGTGISVMLISSQWLQQRLYMHATYDALTGLYNRYALTELSETGSITKNASSRWSIAIIDIDHFKRVNDQYGHPAGDDVLREIASILKAHVRHRDIVTRYGGEEFVVVLIDCDLQQTRNWAERIRAQIESREIRIQGHSIHVTVSIGIATSSDSELDPAINAADSALYLAKRSGRNQVHVCTEESCVGMNGSISLKN</sequence>
<dbReference type="PANTHER" id="PTHR45138:SF9">
    <property type="entry name" value="DIGUANYLATE CYCLASE DGCM-RELATED"/>
    <property type="match status" value="1"/>
</dbReference>
<dbReference type="PANTHER" id="PTHR45138">
    <property type="entry name" value="REGULATORY COMPONENTS OF SENSORY TRANSDUCTION SYSTEM"/>
    <property type="match status" value="1"/>
</dbReference>
<evidence type="ECO:0000313" key="7">
    <source>
        <dbReference type="Proteomes" id="UP000585721"/>
    </source>
</evidence>
<dbReference type="Proteomes" id="UP000585721">
    <property type="component" value="Unassembled WGS sequence"/>
</dbReference>
<dbReference type="InterPro" id="IPR043128">
    <property type="entry name" value="Rev_trsase/Diguanyl_cyclase"/>
</dbReference>
<dbReference type="SUPFAM" id="SSF55073">
    <property type="entry name" value="Nucleotide cyclase"/>
    <property type="match status" value="1"/>
</dbReference>
<comment type="cofactor">
    <cofactor evidence="1">
        <name>Mg(2+)</name>
        <dbReference type="ChEBI" id="CHEBI:18420"/>
    </cofactor>
</comment>
<feature type="transmembrane region" description="Helical" evidence="4">
    <location>
        <begin position="41"/>
        <end position="57"/>
    </location>
</feature>
<keyword evidence="4" id="KW-0812">Transmembrane</keyword>
<evidence type="ECO:0000313" key="6">
    <source>
        <dbReference type="EMBL" id="MBB6055850.1"/>
    </source>
</evidence>
<dbReference type="InterPro" id="IPR050469">
    <property type="entry name" value="Diguanylate_Cyclase"/>
</dbReference>
<dbReference type="RefSeq" id="WP_188026590.1">
    <property type="nucleotide sequence ID" value="NZ_JACHGR010000005.1"/>
</dbReference>
<feature type="transmembrane region" description="Helical" evidence="4">
    <location>
        <begin position="12"/>
        <end position="29"/>
    </location>
</feature>
<dbReference type="FunFam" id="3.30.70.270:FF:000001">
    <property type="entry name" value="Diguanylate cyclase domain protein"/>
    <property type="match status" value="1"/>
</dbReference>
<dbReference type="SMART" id="SM00267">
    <property type="entry name" value="GGDEF"/>
    <property type="match status" value="1"/>
</dbReference>
<protein>
    <recommendedName>
        <fullName evidence="2">diguanylate cyclase</fullName>
        <ecNumber evidence="2">2.7.7.65</ecNumber>
    </recommendedName>
</protein>
<keyword evidence="4" id="KW-0472">Membrane</keyword>
<dbReference type="InterPro" id="IPR000160">
    <property type="entry name" value="GGDEF_dom"/>
</dbReference>
<comment type="catalytic activity">
    <reaction evidence="3">
        <text>2 GTP = 3',3'-c-di-GMP + 2 diphosphate</text>
        <dbReference type="Rhea" id="RHEA:24898"/>
        <dbReference type="ChEBI" id="CHEBI:33019"/>
        <dbReference type="ChEBI" id="CHEBI:37565"/>
        <dbReference type="ChEBI" id="CHEBI:58805"/>
        <dbReference type="EC" id="2.7.7.65"/>
    </reaction>
</comment>
<evidence type="ECO:0000256" key="1">
    <source>
        <dbReference type="ARBA" id="ARBA00001946"/>
    </source>
</evidence>
<feature type="transmembrane region" description="Helical" evidence="4">
    <location>
        <begin position="193"/>
        <end position="213"/>
    </location>
</feature>
<feature type="transmembrane region" description="Helical" evidence="4">
    <location>
        <begin position="97"/>
        <end position="115"/>
    </location>
</feature>
<dbReference type="GO" id="GO:0005886">
    <property type="term" value="C:plasma membrane"/>
    <property type="evidence" value="ECO:0007669"/>
    <property type="project" value="TreeGrafter"/>
</dbReference>
<keyword evidence="4" id="KW-1133">Transmembrane helix</keyword>
<comment type="caution">
    <text evidence="6">The sequence shown here is derived from an EMBL/GenBank/DDBJ whole genome shotgun (WGS) entry which is preliminary data.</text>
</comment>
<dbReference type="EMBL" id="JACHGR010000005">
    <property type="protein sequence ID" value="MBB6055850.1"/>
    <property type="molecule type" value="Genomic_DNA"/>
</dbReference>
<proteinExistence type="predicted"/>
<dbReference type="AlphaFoldDB" id="A0A841GM50"/>
<feature type="transmembrane region" description="Helical" evidence="4">
    <location>
        <begin position="156"/>
        <end position="173"/>
    </location>
</feature>
<dbReference type="Pfam" id="PF00990">
    <property type="entry name" value="GGDEF"/>
    <property type="match status" value="1"/>
</dbReference>
<evidence type="ECO:0000256" key="2">
    <source>
        <dbReference type="ARBA" id="ARBA00012528"/>
    </source>
</evidence>
<gene>
    <name evidence="6" type="ORF">HNR75_001768</name>
</gene>
<dbReference type="GO" id="GO:1902201">
    <property type="term" value="P:negative regulation of bacterial-type flagellum-dependent cell motility"/>
    <property type="evidence" value="ECO:0007669"/>
    <property type="project" value="TreeGrafter"/>
</dbReference>
<dbReference type="EC" id="2.7.7.65" evidence="2"/>
<evidence type="ECO:0000256" key="4">
    <source>
        <dbReference type="SAM" id="Phobius"/>
    </source>
</evidence>
<accession>A0A841GM50</accession>
<keyword evidence="7" id="KW-1185">Reference proteome</keyword>
<feature type="transmembrane region" description="Helical" evidence="4">
    <location>
        <begin position="63"/>
        <end position="85"/>
    </location>
</feature>
<dbReference type="CDD" id="cd01949">
    <property type="entry name" value="GGDEF"/>
    <property type="match status" value="1"/>
</dbReference>
<dbReference type="GO" id="GO:0052621">
    <property type="term" value="F:diguanylate cyclase activity"/>
    <property type="evidence" value="ECO:0007669"/>
    <property type="project" value="UniProtKB-EC"/>
</dbReference>
<feature type="domain" description="GGDEF" evidence="5">
    <location>
        <begin position="254"/>
        <end position="385"/>
    </location>
</feature>
<dbReference type="GO" id="GO:0043709">
    <property type="term" value="P:cell adhesion involved in single-species biofilm formation"/>
    <property type="evidence" value="ECO:0007669"/>
    <property type="project" value="TreeGrafter"/>
</dbReference>
<evidence type="ECO:0000259" key="5">
    <source>
        <dbReference type="PROSITE" id="PS50887"/>
    </source>
</evidence>
<dbReference type="NCBIfam" id="TIGR00254">
    <property type="entry name" value="GGDEF"/>
    <property type="match status" value="1"/>
</dbReference>
<dbReference type="PROSITE" id="PS50887">
    <property type="entry name" value="GGDEF"/>
    <property type="match status" value="1"/>
</dbReference>
<dbReference type="Gene3D" id="3.30.70.270">
    <property type="match status" value="1"/>
</dbReference>
<reference evidence="6 7" key="1">
    <citation type="submission" date="2020-08" db="EMBL/GenBank/DDBJ databases">
        <title>Genomic Encyclopedia of Type Strains, Phase IV (KMG-IV): sequencing the most valuable type-strain genomes for metagenomic binning, comparative biology and taxonomic classification.</title>
        <authorList>
            <person name="Goeker M."/>
        </authorList>
    </citation>
    <scope>NUCLEOTIDE SEQUENCE [LARGE SCALE GENOMIC DNA]</scope>
    <source>
        <strain evidence="6 7">DSM 22975</strain>
    </source>
</reference>
<name>A0A841GM50_9GAMM</name>
<organism evidence="6 7">
    <name type="scientific">Tolumonas osonensis</name>
    <dbReference type="NCBI Taxonomy" id="675874"/>
    <lineage>
        <taxon>Bacteria</taxon>
        <taxon>Pseudomonadati</taxon>
        <taxon>Pseudomonadota</taxon>
        <taxon>Gammaproteobacteria</taxon>
        <taxon>Aeromonadales</taxon>
        <taxon>Aeromonadaceae</taxon>
        <taxon>Tolumonas</taxon>
    </lineage>
</organism>